<name>A0ACB8BPL8_9AGAM</name>
<evidence type="ECO:0000313" key="2">
    <source>
        <dbReference type="Proteomes" id="UP000790709"/>
    </source>
</evidence>
<gene>
    <name evidence="1" type="ORF">BV22DRAFT_271930</name>
</gene>
<organism evidence="1 2">
    <name type="scientific">Leucogyrophana mollusca</name>
    <dbReference type="NCBI Taxonomy" id="85980"/>
    <lineage>
        <taxon>Eukaryota</taxon>
        <taxon>Fungi</taxon>
        <taxon>Dikarya</taxon>
        <taxon>Basidiomycota</taxon>
        <taxon>Agaricomycotina</taxon>
        <taxon>Agaricomycetes</taxon>
        <taxon>Agaricomycetidae</taxon>
        <taxon>Boletales</taxon>
        <taxon>Boletales incertae sedis</taxon>
        <taxon>Leucogyrophana</taxon>
    </lineage>
</organism>
<dbReference type="Proteomes" id="UP000790709">
    <property type="component" value="Unassembled WGS sequence"/>
</dbReference>
<dbReference type="EMBL" id="MU266365">
    <property type="protein sequence ID" value="KAH7927522.1"/>
    <property type="molecule type" value="Genomic_DNA"/>
</dbReference>
<comment type="caution">
    <text evidence="1">The sequence shown here is derived from an EMBL/GenBank/DDBJ whole genome shotgun (WGS) entry which is preliminary data.</text>
</comment>
<evidence type="ECO:0000313" key="1">
    <source>
        <dbReference type="EMBL" id="KAH7927522.1"/>
    </source>
</evidence>
<accession>A0ACB8BPL8</accession>
<proteinExistence type="predicted"/>
<keyword evidence="2" id="KW-1185">Reference proteome</keyword>
<sequence>MGQKTSGSSHAFPPCIAMRSFSVLLFLVVFVMAKSVMSCAYRNVPHFGQWAVDFYSDPGCRGTHKMINGTKPLGTDPECHNLGFFDCKFVGSFVFSGERIRSGGHFYYEPTIAFFEKRDCKGENFGSSDTKWINKNVTYPHRSMNSFQISLKD</sequence>
<reference evidence="1" key="1">
    <citation type="journal article" date="2021" name="New Phytol.">
        <title>Evolutionary innovations through gain and loss of genes in the ectomycorrhizal Boletales.</title>
        <authorList>
            <person name="Wu G."/>
            <person name="Miyauchi S."/>
            <person name="Morin E."/>
            <person name="Kuo A."/>
            <person name="Drula E."/>
            <person name="Varga T."/>
            <person name="Kohler A."/>
            <person name="Feng B."/>
            <person name="Cao Y."/>
            <person name="Lipzen A."/>
            <person name="Daum C."/>
            <person name="Hundley H."/>
            <person name="Pangilinan J."/>
            <person name="Johnson J."/>
            <person name="Barry K."/>
            <person name="LaButti K."/>
            <person name="Ng V."/>
            <person name="Ahrendt S."/>
            <person name="Min B."/>
            <person name="Choi I.G."/>
            <person name="Park H."/>
            <person name="Plett J.M."/>
            <person name="Magnuson J."/>
            <person name="Spatafora J.W."/>
            <person name="Nagy L.G."/>
            <person name="Henrissat B."/>
            <person name="Grigoriev I.V."/>
            <person name="Yang Z.L."/>
            <person name="Xu J."/>
            <person name="Martin F.M."/>
        </authorList>
    </citation>
    <scope>NUCLEOTIDE SEQUENCE</scope>
    <source>
        <strain evidence="1">KUC20120723A-06</strain>
    </source>
</reference>
<protein>
    <submittedName>
        <fullName evidence="1">Uncharacterized protein</fullName>
    </submittedName>
</protein>